<keyword evidence="2" id="KW-1185">Reference proteome</keyword>
<sequence>MKTFSSIQQLLATLSREQKLLSELFEKRKILSFNYDYALELVDFDADKITALVDYAVVRQNGNNLELDDVFLQFFEQVMEVNEEINASYINEHIQNIKQNIIYYLQENNEGRKYSYLRQVKQALRKIGVIALRNVVDLNRNIDNTFKNEPNYKIKQTKLEHLDDKRATVYKLINETDALVSGEDEVTFFRVAADEELNRLIVVLKLQLNECRHNLIDIQRQIIEYLNRIKHHSGVIEKLRQIKYLKDQFELRSKTDIKAILAENTAVVFEPNPTYPLNIPLDQLQTDSDALNIIRKVAKGKHSNVKTNQPMAEGISDEYLETQVQEEIQINLDEVKNGFLASGNNLFDFIVNYDYGREVTFDECITIYCQMVSQYDTLFKITDAYNNRQDVEFAMIYPK</sequence>
<accession>A0A2S7SPS9</accession>
<gene>
    <name evidence="1" type="ORF">CJD36_021820</name>
</gene>
<reference evidence="1 2" key="1">
    <citation type="submission" date="2018-01" db="EMBL/GenBank/DDBJ databases">
        <title>A novel member of the phylum Bacteroidetes isolated from glacier ice.</title>
        <authorList>
            <person name="Liu Q."/>
            <person name="Xin Y.-H."/>
        </authorList>
    </citation>
    <scope>NUCLEOTIDE SEQUENCE [LARGE SCALE GENOMIC DNA]</scope>
    <source>
        <strain evidence="1 2">RB1R16</strain>
    </source>
</reference>
<evidence type="ECO:0008006" key="3">
    <source>
        <dbReference type="Google" id="ProtNLM"/>
    </source>
</evidence>
<dbReference type="OrthoDB" id="9808975at2"/>
<organism evidence="1 2">
    <name type="scientific">Flavipsychrobacter stenotrophus</name>
    <dbReference type="NCBI Taxonomy" id="2077091"/>
    <lineage>
        <taxon>Bacteria</taxon>
        <taxon>Pseudomonadati</taxon>
        <taxon>Bacteroidota</taxon>
        <taxon>Chitinophagia</taxon>
        <taxon>Chitinophagales</taxon>
        <taxon>Chitinophagaceae</taxon>
        <taxon>Flavipsychrobacter</taxon>
    </lineage>
</organism>
<dbReference type="Proteomes" id="UP000239872">
    <property type="component" value="Unassembled WGS sequence"/>
</dbReference>
<evidence type="ECO:0000313" key="1">
    <source>
        <dbReference type="EMBL" id="PQJ08909.1"/>
    </source>
</evidence>
<protein>
    <recommendedName>
        <fullName evidence="3">DUF3375 domain-containing protein</fullName>
    </recommendedName>
</protein>
<dbReference type="EMBL" id="PPSL01000010">
    <property type="protein sequence ID" value="PQJ08909.1"/>
    <property type="molecule type" value="Genomic_DNA"/>
</dbReference>
<comment type="caution">
    <text evidence="1">The sequence shown here is derived from an EMBL/GenBank/DDBJ whole genome shotgun (WGS) entry which is preliminary data.</text>
</comment>
<name>A0A2S7SPS9_9BACT</name>
<dbReference type="RefSeq" id="WP_105041337.1">
    <property type="nucleotide sequence ID" value="NZ_PPSL01000010.1"/>
</dbReference>
<proteinExistence type="predicted"/>
<evidence type="ECO:0000313" key="2">
    <source>
        <dbReference type="Proteomes" id="UP000239872"/>
    </source>
</evidence>
<dbReference type="AlphaFoldDB" id="A0A2S7SPS9"/>